<evidence type="ECO:0000313" key="1">
    <source>
        <dbReference type="EMBL" id="TFK95713.1"/>
    </source>
</evidence>
<proteinExistence type="predicted"/>
<dbReference type="OrthoDB" id="3341102at2759"/>
<dbReference type="EMBL" id="ML178876">
    <property type="protein sequence ID" value="TFK95713.1"/>
    <property type="molecule type" value="Genomic_DNA"/>
</dbReference>
<reference evidence="1 2" key="1">
    <citation type="journal article" date="2019" name="Nat. Ecol. Evol.">
        <title>Megaphylogeny resolves global patterns of mushroom evolution.</title>
        <authorList>
            <person name="Varga T."/>
            <person name="Krizsan K."/>
            <person name="Foldi C."/>
            <person name="Dima B."/>
            <person name="Sanchez-Garcia M."/>
            <person name="Sanchez-Ramirez S."/>
            <person name="Szollosi G.J."/>
            <person name="Szarkandi J.G."/>
            <person name="Papp V."/>
            <person name="Albert L."/>
            <person name="Andreopoulos W."/>
            <person name="Angelini C."/>
            <person name="Antonin V."/>
            <person name="Barry K.W."/>
            <person name="Bougher N.L."/>
            <person name="Buchanan P."/>
            <person name="Buyck B."/>
            <person name="Bense V."/>
            <person name="Catcheside P."/>
            <person name="Chovatia M."/>
            <person name="Cooper J."/>
            <person name="Damon W."/>
            <person name="Desjardin D."/>
            <person name="Finy P."/>
            <person name="Geml J."/>
            <person name="Haridas S."/>
            <person name="Hughes K."/>
            <person name="Justo A."/>
            <person name="Karasinski D."/>
            <person name="Kautmanova I."/>
            <person name="Kiss B."/>
            <person name="Kocsube S."/>
            <person name="Kotiranta H."/>
            <person name="LaButti K.M."/>
            <person name="Lechner B.E."/>
            <person name="Liimatainen K."/>
            <person name="Lipzen A."/>
            <person name="Lukacs Z."/>
            <person name="Mihaltcheva S."/>
            <person name="Morgado L.N."/>
            <person name="Niskanen T."/>
            <person name="Noordeloos M.E."/>
            <person name="Ohm R.A."/>
            <person name="Ortiz-Santana B."/>
            <person name="Ovrebo C."/>
            <person name="Racz N."/>
            <person name="Riley R."/>
            <person name="Savchenko A."/>
            <person name="Shiryaev A."/>
            <person name="Soop K."/>
            <person name="Spirin V."/>
            <person name="Szebenyi C."/>
            <person name="Tomsovsky M."/>
            <person name="Tulloss R.E."/>
            <person name="Uehling J."/>
            <person name="Grigoriev I.V."/>
            <person name="Vagvolgyi C."/>
            <person name="Papp T."/>
            <person name="Martin F.M."/>
            <person name="Miettinen O."/>
            <person name="Hibbett D.S."/>
            <person name="Nagy L.G."/>
        </authorList>
    </citation>
    <scope>NUCLEOTIDE SEQUENCE [LARGE SCALE GENOMIC DNA]</scope>
    <source>
        <strain evidence="1 2">CBS 309.79</strain>
    </source>
</reference>
<gene>
    <name evidence="1" type="ORF">BDV98DRAFT_586866</name>
</gene>
<keyword evidence="2" id="KW-1185">Reference proteome</keyword>
<sequence length="223" mass="24659">MVAPDAATVTVREACTMPDWERYAPKMLHQCAPLQQWPCHCALCWKNPPANPDPTPAIASQVKNLKTLLETLPESCPDSETVPNSTYLFNASAYTLEDHDHHRAFSVLCCVHEGFSEKHCGILNTYRNSSGQEDPNDTEAQCKRTFFRVVYCMHSEFIPLKLVINGDQQEQVDVAGQGEKHAYTTFVTTTMDGGALPPQLIFAGKQYASLPSPTSPGMVDALK</sequence>
<dbReference type="Proteomes" id="UP000305067">
    <property type="component" value="Unassembled WGS sequence"/>
</dbReference>
<accession>A0A5C3QBB0</accession>
<name>A0A5C3QBB0_9AGAR</name>
<evidence type="ECO:0000313" key="2">
    <source>
        <dbReference type="Proteomes" id="UP000305067"/>
    </source>
</evidence>
<dbReference type="AlphaFoldDB" id="A0A5C3QBB0"/>
<dbReference type="STRING" id="1884261.A0A5C3QBB0"/>
<protein>
    <submittedName>
        <fullName evidence="1">Uncharacterized protein</fullName>
    </submittedName>
</protein>
<organism evidence="1 2">
    <name type="scientific">Pterulicium gracile</name>
    <dbReference type="NCBI Taxonomy" id="1884261"/>
    <lineage>
        <taxon>Eukaryota</taxon>
        <taxon>Fungi</taxon>
        <taxon>Dikarya</taxon>
        <taxon>Basidiomycota</taxon>
        <taxon>Agaricomycotina</taxon>
        <taxon>Agaricomycetes</taxon>
        <taxon>Agaricomycetidae</taxon>
        <taxon>Agaricales</taxon>
        <taxon>Pleurotineae</taxon>
        <taxon>Pterulaceae</taxon>
        <taxon>Pterulicium</taxon>
    </lineage>
</organism>